<organism evidence="1 2">
    <name type="scientific">Rattus norvegicus</name>
    <name type="common">Rat</name>
    <dbReference type="NCBI Taxonomy" id="10116"/>
    <lineage>
        <taxon>Eukaryota</taxon>
        <taxon>Metazoa</taxon>
        <taxon>Chordata</taxon>
        <taxon>Craniata</taxon>
        <taxon>Vertebrata</taxon>
        <taxon>Euteleostomi</taxon>
        <taxon>Mammalia</taxon>
        <taxon>Eutheria</taxon>
        <taxon>Euarchontoglires</taxon>
        <taxon>Glires</taxon>
        <taxon>Rodentia</taxon>
        <taxon>Myomorpha</taxon>
        <taxon>Muroidea</taxon>
        <taxon>Muridae</taxon>
        <taxon>Murinae</taxon>
        <taxon>Rattus</taxon>
    </lineage>
</organism>
<accession>A6I518</accession>
<name>A6I518_RAT</name>
<evidence type="ECO:0000313" key="2">
    <source>
        <dbReference type="Proteomes" id="UP000234681"/>
    </source>
</evidence>
<gene>
    <name evidence="1" type="ORF">rCG_44642</name>
</gene>
<dbReference type="EMBL" id="CH473955">
    <property type="protein sequence ID" value="EDM10126.1"/>
    <property type="molecule type" value="Genomic_DNA"/>
</dbReference>
<dbReference type="AlphaFoldDB" id="A6I518"/>
<dbReference type="Proteomes" id="UP000234681">
    <property type="component" value="Chromosome 2"/>
</dbReference>
<sequence>MSVCLSTRCVPVPEKEGCQIPADWSYRYL</sequence>
<protein>
    <submittedName>
        <fullName evidence="1">RCG44642</fullName>
    </submittedName>
</protein>
<reference evidence="2" key="1">
    <citation type="submission" date="2005-09" db="EMBL/GenBank/DDBJ databases">
        <authorList>
            <person name="Mural R.J."/>
            <person name="Li P.W."/>
            <person name="Adams M.D."/>
            <person name="Amanatides P.G."/>
            <person name="Baden-Tillson H."/>
            <person name="Barnstead M."/>
            <person name="Chin S.H."/>
            <person name="Dew I."/>
            <person name="Evans C.A."/>
            <person name="Ferriera S."/>
            <person name="Flanigan M."/>
            <person name="Fosler C."/>
            <person name="Glodek A."/>
            <person name="Gu Z."/>
            <person name="Holt R.A."/>
            <person name="Jennings D."/>
            <person name="Kraft C.L."/>
            <person name="Lu F."/>
            <person name="Nguyen T."/>
            <person name="Nusskern D.R."/>
            <person name="Pfannkoch C.M."/>
            <person name="Sitter C."/>
            <person name="Sutton G.G."/>
            <person name="Venter J.C."/>
            <person name="Wang Z."/>
            <person name="Woodage T."/>
            <person name="Zheng X.H."/>
            <person name="Zhong F."/>
        </authorList>
    </citation>
    <scope>NUCLEOTIDE SEQUENCE [LARGE SCALE GENOMIC DNA]</scope>
    <source>
        <strain>BN</strain>
        <strain evidence="2">Sprague-Dawley</strain>
    </source>
</reference>
<evidence type="ECO:0000313" key="1">
    <source>
        <dbReference type="EMBL" id="EDM10126.1"/>
    </source>
</evidence>
<proteinExistence type="predicted"/>